<protein>
    <recommendedName>
        <fullName evidence="1">IraD/Gp25-like domain-containing protein</fullName>
    </recommendedName>
</protein>
<dbReference type="Pfam" id="PF04965">
    <property type="entry name" value="GPW_gp25"/>
    <property type="match status" value="1"/>
</dbReference>
<dbReference type="InterPro" id="IPR007048">
    <property type="entry name" value="IraD/Gp25-like"/>
</dbReference>
<reference evidence="2 3" key="1">
    <citation type="submission" date="2015-06" db="EMBL/GenBank/DDBJ databases">
        <title>Genome sequence of Pseudoalteromonas peptidolytica.</title>
        <authorList>
            <person name="Xie B.-B."/>
            <person name="Rong J.-C."/>
            <person name="Qin Q.-L."/>
            <person name="Zhang Y.-Z."/>
        </authorList>
    </citation>
    <scope>NUCLEOTIDE SEQUENCE [LARGE SCALE GENOMIC DNA]</scope>
    <source>
        <strain evidence="2 3">F12-50-A1</strain>
    </source>
</reference>
<evidence type="ECO:0000313" key="3">
    <source>
        <dbReference type="Proteomes" id="UP000660708"/>
    </source>
</evidence>
<comment type="caution">
    <text evidence="2">The sequence shown here is derived from an EMBL/GenBank/DDBJ whole genome shotgun (WGS) entry which is preliminary data.</text>
</comment>
<evidence type="ECO:0000313" key="2">
    <source>
        <dbReference type="EMBL" id="MBE0347841.1"/>
    </source>
</evidence>
<dbReference type="SUPFAM" id="SSF160719">
    <property type="entry name" value="gpW/gp25-like"/>
    <property type="match status" value="1"/>
</dbReference>
<organism evidence="2 3">
    <name type="scientific">Pseudoalteromonas peptidolytica F12-50-A1</name>
    <dbReference type="NCBI Taxonomy" id="1315280"/>
    <lineage>
        <taxon>Bacteria</taxon>
        <taxon>Pseudomonadati</taxon>
        <taxon>Pseudomonadota</taxon>
        <taxon>Gammaproteobacteria</taxon>
        <taxon>Alteromonadales</taxon>
        <taxon>Pseudoalteromonadaceae</taxon>
        <taxon>Pseudoalteromonas</taxon>
    </lineage>
</organism>
<accession>A0A8I0MXV6</accession>
<dbReference type="Gene3D" id="3.10.450.40">
    <property type="match status" value="1"/>
</dbReference>
<dbReference type="AlphaFoldDB" id="A0A8I0MXV6"/>
<proteinExistence type="predicted"/>
<dbReference type="EMBL" id="AQHF01000028">
    <property type="protein sequence ID" value="MBE0347841.1"/>
    <property type="molecule type" value="Genomic_DNA"/>
</dbReference>
<sequence length="122" mass="14286">MALYSDVNQCDMFTEHLVSDEESVQQALNNLFNTRLGERVFHPEYGMDIEHLLFEIMDDEIAFNIQHRLNNAITQFEPRVVIMSLNVEMIPDEHIYSVNLLYSIKGLGDRTFTFTKKLQTKD</sequence>
<feature type="domain" description="IraD/Gp25-like" evidence="1">
    <location>
        <begin position="19"/>
        <end position="92"/>
    </location>
</feature>
<name>A0A8I0MXV6_9GAMM</name>
<dbReference type="Proteomes" id="UP000660708">
    <property type="component" value="Unassembled WGS sequence"/>
</dbReference>
<keyword evidence="3" id="KW-1185">Reference proteome</keyword>
<evidence type="ECO:0000259" key="1">
    <source>
        <dbReference type="Pfam" id="PF04965"/>
    </source>
</evidence>
<dbReference type="RefSeq" id="WP_125251876.1">
    <property type="nucleotide sequence ID" value="NZ_AQHF01000028.1"/>
</dbReference>
<gene>
    <name evidence="2" type="ORF">PPEP_a4203</name>
</gene>